<dbReference type="InterPro" id="IPR051259">
    <property type="entry name" value="rRNA_Methyltransferase"/>
</dbReference>
<dbReference type="OrthoDB" id="9794400at2"/>
<dbReference type="GO" id="GO:0006396">
    <property type="term" value="P:RNA processing"/>
    <property type="evidence" value="ECO:0007669"/>
    <property type="project" value="InterPro"/>
</dbReference>
<dbReference type="RefSeq" id="WP_132961559.1">
    <property type="nucleotide sequence ID" value="NZ_SMAH01000002.1"/>
</dbReference>
<evidence type="ECO:0000256" key="2">
    <source>
        <dbReference type="ARBA" id="ARBA00022679"/>
    </source>
</evidence>
<dbReference type="AlphaFoldDB" id="A0A4R3LI89"/>
<dbReference type="EMBL" id="SMAH01000002">
    <property type="protein sequence ID" value="TCS99410.1"/>
    <property type="molecule type" value="Genomic_DNA"/>
</dbReference>
<dbReference type="InterPro" id="IPR029026">
    <property type="entry name" value="tRNA_m1G_MTases_N"/>
</dbReference>
<evidence type="ECO:0000256" key="1">
    <source>
        <dbReference type="ARBA" id="ARBA00022603"/>
    </source>
</evidence>
<name>A0A4R3LI89_9BURK</name>
<dbReference type="CDD" id="cd18095">
    <property type="entry name" value="SpoU-like_rRNA-MTase"/>
    <property type="match status" value="1"/>
</dbReference>
<keyword evidence="1 4" id="KW-0489">Methyltransferase</keyword>
<evidence type="ECO:0000259" key="3">
    <source>
        <dbReference type="Pfam" id="PF00588"/>
    </source>
</evidence>
<dbReference type="PANTHER" id="PTHR43191">
    <property type="entry name" value="RRNA METHYLTRANSFERASE 3"/>
    <property type="match status" value="1"/>
</dbReference>
<feature type="domain" description="tRNA/rRNA methyltransferase SpoU type" evidence="3">
    <location>
        <begin position="120"/>
        <end position="255"/>
    </location>
</feature>
<dbReference type="EMBL" id="VJNC01000001">
    <property type="protein sequence ID" value="TSE24237.1"/>
    <property type="molecule type" value="Genomic_DNA"/>
</dbReference>
<dbReference type="Proteomes" id="UP000295536">
    <property type="component" value="Unassembled WGS sequence"/>
</dbReference>
<dbReference type="InterPro" id="IPR001537">
    <property type="entry name" value="SpoU_MeTrfase"/>
</dbReference>
<dbReference type="Gene3D" id="3.40.1280.10">
    <property type="match status" value="1"/>
</dbReference>
<keyword evidence="2 4" id="KW-0808">Transferase</keyword>
<gene>
    <name evidence="5" type="primary">aviRb</name>
    <name evidence="4" type="ORF">EDC36_10287</name>
    <name evidence="5" type="ORF">Tigna_00240</name>
</gene>
<comment type="caution">
    <text evidence="4">The sequence shown here is derived from an EMBL/GenBank/DDBJ whole genome shotgun (WGS) entry which is preliminary data.</text>
</comment>
<dbReference type="GO" id="GO:0008173">
    <property type="term" value="F:RNA methyltransferase activity"/>
    <property type="evidence" value="ECO:0007669"/>
    <property type="project" value="InterPro"/>
</dbReference>
<proteinExistence type="predicted"/>
<evidence type="ECO:0000313" key="6">
    <source>
        <dbReference type="Proteomes" id="UP000295536"/>
    </source>
</evidence>
<dbReference type="GO" id="GO:0032259">
    <property type="term" value="P:methylation"/>
    <property type="evidence" value="ECO:0007669"/>
    <property type="project" value="UniProtKB-KW"/>
</dbReference>
<reference evidence="5 7" key="2">
    <citation type="submission" date="2019-07" db="EMBL/GenBank/DDBJ databases">
        <title>Tepidimonas ignava SPS-1037 draft genome.</title>
        <authorList>
            <person name="Da Costa M.S."/>
            <person name="Froufe H.J.C."/>
            <person name="Egas C."/>
            <person name="Albuquerque L."/>
        </authorList>
    </citation>
    <scope>NUCLEOTIDE SEQUENCE [LARGE SCALE GENOMIC DNA]</scope>
    <source>
        <strain evidence="5 7">SPS-1037</strain>
    </source>
</reference>
<protein>
    <submittedName>
        <fullName evidence="5">23S rRNA (Uridine(2479)-2'-O)-methyltransferase</fullName>
        <ecNumber evidence="5">2.1.1.208</ecNumber>
    </submittedName>
    <submittedName>
        <fullName evidence="4">TrmH family RNA methyltransferase</fullName>
    </submittedName>
</protein>
<accession>A0A4R3LI89</accession>
<organism evidence="4 6">
    <name type="scientific">Tepidimonas ignava</name>
    <dbReference type="NCBI Taxonomy" id="114249"/>
    <lineage>
        <taxon>Bacteria</taxon>
        <taxon>Pseudomonadati</taxon>
        <taxon>Pseudomonadota</taxon>
        <taxon>Betaproteobacteria</taxon>
        <taxon>Burkholderiales</taxon>
        <taxon>Tepidimonas</taxon>
    </lineage>
</organism>
<evidence type="ECO:0000313" key="4">
    <source>
        <dbReference type="EMBL" id="TCS99410.1"/>
    </source>
</evidence>
<reference evidence="4 6" key="1">
    <citation type="submission" date="2019-03" db="EMBL/GenBank/DDBJ databases">
        <title>Genomic Encyclopedia of Type Strains, Phase IV (KMG-IV): sequencing the most valuable type-strain genomes for metagenomic binning, comparative biology and taxonomic classification.</title>
        <authorList>
            <person name="Goeker M."/>
        </authorList>
    </citation>
    <scope>NUCLEOTIDE SEQUENCE [LARGE SCALE GENOMIC DNA]</scope>
    <source>
        <strain evidence="4 6">DSM 12034</strain>
    </source>
</reference>
<evidence type="ECO:0000313" key="7">
    <source>
        <dbReference type="Proteomes" id="UP000315577"/>
    </source>
</evidence>
<evidence type="ECO:0000313" key="5">
    <source>
        <dbReference type="EMBL" id="TSE24237.1"/>
    </source>
</evidence>
<dbReference type="PANTHER" id="PTHR43191:SF2">
    <property type="entry name" value="RRNA METHYLTRANSFERASE 3, MITOCHONDRIAL"/>
    <property type="match status" value="1"/>
</dbReference>
<dbReference type="EC" id="2.1.1.208" evidence="5"/>
<dbReference type="InterPro" id="IPR029028">
    <property type="entry name" value="Alpha/beta_knot_MTases"/>
</dbReference>
<keyword evidence="7" id="KW-1185">Reference proteome</keyword>
<dbReference type="SUPFAM" id="SSF75217">
    <property type="entry name" value="alpha/beta knot"/>
    <property type="match status" value="1"/>
</dbReference>
<dbReference type="GO" id="GO:0003723">
    <property type="term" value="F:RNA binding"/>
    <property type="evidence" value="ECO:0007669"/>
    <property type="project" value="InterPro"/>
</dbReference>
<dbReference type="InterPro" id="IPR029064">
    <property type="entry name" value="Ribosomal_eL30-like_sf"/>
</dbReference>
<sequence length="280" mass="29231">MTGAAPTEPIASRDNPRFKRLRRLVEDAGAYRREGVVWLEGDHLVRALLASGQRPKAVALTPAAAPLLTELRKQGLPAEVPLWWMTPALMGQLSTLASPTALGALAPLPAVPDLSAVAPTVVLDRVQDPGNVGSILRTAAAMGFGQVVALKGSAALWSPKVVRAGMGAHFALRLLEGVERAALAALRVPLLATSSHAGVWLHQAPLPWPCAWVFGHEGQGVDAALLRQASLSVRIAQPGGQESLNVAAAAAICLHASAVACGGHAPPDDGPMLRRSERRL</sequence>
<dbReference type="Gene3D" id="3.30.1330.30">
    <property type="match status" value="1"/>
</dbReference>
<dbReference type="SUPFAM" id="SSF55315">
    <property type="entry name" value="L30e-like"/>
    <property type="match status" value="1"/>
</dbReference>
<dbReference type="Proteomes" id="UP000315577">
    <property type="component" value="Unassembled WGS sequence"/>
</dbReference>
<dbReference type="Pfam" id="PF00588">
    <property type="entry name" value="SpoU_methylase"/>
    <property type="match status" value="1"/>
</dbReference>